<name>A0A7G9S6M2_9MICO</name>
<dbReference type="AlphaFoldDB" id="A0A7G9S6M2"/>
<comment type="subcellular location">
    <subcellularLocation>
        <location evidence="8">Cytoplasm</location>
    </subcellularLocation>
</comment>
<evidence type="ECO:0000256" key="5">
    <source>
        <dbReference type="ARBA" id="ARBA00022842"/>
    </source>
</evidence>
<dbReference type="NCBIfam" id="TIGR00556">
    <property type="entry name" value="pantethn_trn"/>
    <property type="match status" value="1"/>
</dbReference>
<keyword evidence="2 8" id="KW-0808">Transferase</keyword>
<keyword evidence="4 8" id="KW-0276">Fatty acid metabolism</keyword>
<proteinExistence type="inferred from homology"/>
<gene>
    <name evidence="8" type="primary">acpS</name>
    <name evidence="10" type="ORF">H9L06_04055</name>
</gene>
<accession>A0A7G9S6M2</accession>
<evidence type="ECO:0000256" key="1">
    <source>
        <dbReference type="ARBA" id="ARBA00022516"/>
    </source>
</evidence>
<sequence>MIVGIGVDMVDIARFERQLERTPKLRARLFSAQEQSLAGHSLAARFAAREALIKALGDSWHLTWGDFEVTRDERRAPEFVMNPALESVLRTRGADRIHLTMTHEAGIATAFVVLEGGGAS</sequence>
<dbReference type="RefSeq" id="WP_187555964.1">
    <property type="nucleotide sequence ID" value="NZ_CP060716.1"/>
</dbReference>
<keyword evidence="8" id="KW-0963">Cytoplasm</keyword>
<dbReference type="Proteomes" id="UP000515934">
    <property type="component" value="Chromosome"/>
</dbReference>
<evidence type="ECO:0000256" key="4">
    <source>
        <dbReference type="ARBA" id="ARBA00022832"/>
    </source>
</evidence>
<evidence type="ECO:0000313" key="10">
    <source>
        <dbReference type="EMBL" id="QNN63497.1"/>
    </source>
</evidence>
<keyword evidence="3 8" id="KW-0479">Metal-binding</keyword>
<evidence type="ECO:0000313" key="11">
    <source>
        <dbReference type="Proteomes" id="UP000515934"/>
    </source>
</evidence>
<dbReference type="InterPro" id="IPR004568">
    <property type="entry name" value="Ppantetheine-prot_Trfase_dom"/>
</dbReference>
<comment type="cofactor">
    <cofactor evidence="8">
        <name>Mg(2+)</name>
        <dbReference type="ChEBI" id="CHEBI:18420"/>
    </cofactor>
</comment>
<protein>
    <recommendedName>
        <fullName evidence="8">Holo-[acyl-carrier-protein] synthase</fullName>
        <shortName evidence="8">Holo-ACP synthase</shortName>
        <ecNumber evidence="8">2.7.8.7</ecNumber>
    </recommendedName>
    <alternativeName>
        <fullName evidence="8">4'-phosphopantetheinyl transferase AcpS</fullName>
    </alternativeName>
</protein>
<evidence type="ECO:0000256" key="2">
    <source>
        <dbReference type="ARBA" id="ARBA00022679"/>
    </source>
</evidence>
<dbReference type="InterPro" id="IPR008278">
    <property type="entry name" value="4-PPantetheinyl_Trfase_dom"/>
</dbReference>
<comment type="catalytic activity">
    <reaction evidence="8">
        <text>apo-[ACP] + CoA = holo-[ACP] + adenosine 3',5'-bisphosphate + H(+)</text>
        <dbReference type="Rhea" id="RHEA:12068"/>
        <dbReference type="Rhea" id="RHEA-COMP:9685"/>
        <dbReference type="Rhea" id="RHEA-COMP:9690"/>
        <dbReference type="ChEBI" id="CHEBI:15378"/>
        <dbReference type="ChEBI" id="CHEBI:29999"/>
        <dbReference type="ChEBI" id="CHEBI:57287"/>
        <dbReference type="ChEBI" id="CHEBI:58343"/>
        <dbReference type="ChEBI" id="CHEBI:64479"/>
        <dbReference type="EC" id="2.7.8.7"/>
    </reaction>
</comment>
<dbReference type="Pfam" id="PF01648">
    <property type="entry name" value="ACPS"/>
    <property type="match status" value="1"/>
</dbReference>
<feature type="binding site" evidence="8">
    <location>
        <position position="8"/>
    </location>
    <ligand>
        <name>Mg(2+)</name>
        <dbReference type="ChEBI" id="CHEBI:18420"/>
    </ligand>
</feature>
<dbReference type="EC" id="2.7.8.7" evidence="8"/>
<feature type="domain" description="4'-phosphopantetheinyl transferase" evidence="9">
    <location>
        <begin position="4"/>
        <end position="81"/>
    </location>
</feature>
<evidence type="ECO:0000256" key="8">
    <source>
        <dbReference type="HAMAP-Rule" id="MF_00101"/>
    </source>
</evidence>
<dbReference type="SUPFAM" id="SSF56214">
    <property type="entry name" value="4'-phosphopantetheinyl transferase"/>
    <property type="match status" value="1"/>
</dbReference>
<evidence type="ECO:0000259" key="9">
    <source>
        <dbReference type="Pfam" id="PF01648"/>
    </source>
</evidence>
<reference evidence="10 11" key="1">
    <citation type="submission" date="2020-08" db="EMBL/GenBank/DDBJ databases">
        <title>Genome sequence of Leucobacter denitrificans KACC 14055T.</title>
        <authorList>
            <person name="Hyun D.-W."/>
            <person name="Bae J.-W."/>
        </authorList>
    </citation>
    <scope>NUCLEOTIDE SEQUENCE [LARGE SCALE GENOMIC DNA]</scope>
    <source>
        <strain evidence="10 11">KACC 14055</strain>
    </source>
</reference>
<keyword evidence="11" id="KW-1185">Reference proteome</keyword>
<dbReference type="InterPro" id="IPR002582">
    <property type="entry name" value="ACPS"/>
</dbReference>
<dbReference type="NCBIfam" id="NF000832">
    <property type="entry name" value="PRK00070.3-2"/>
    <property type="match status" value="1"/>
</dbReference>
<evidence type="ECO:0000256" key="3">
    <source>
        <dbReference type="ARBA" id="ARBA00022723"/>
    </source>
</evidence>
<keyword evidence="6 8" id="KW-0443">Lipid metabolism</keyword>
<dbReference type="EMBL" id="CP060716">
    <property type="protein sequence ID" value="QNN63497.1"/>
    <property type="molecule type" value="Genomic_DNA"/>
</dbReference>
<dbReference type="GO" id="GO:0005737">
    <property type="term" value="C:cytoplasm"/>
    <property type="evidence" value="ECO:0007669"/>
    <property type="project" value="UniProtKB-SubCell"/>
</dbReference>
<comment type="function">
    <text evidence="8">Transfers the 4'-phosphopantetheine moiety from coenzyme A to a Ser of acyl-carrier-protein.</text>
</comment>
<evidence type="ECO:0000256" key="7">
    <source>
        <dbReference type="ARBA" id="ARBA00023160"/>
    </source>
</evidence>
<keyword evidence="7 8" id="KW-0275">Fatty acid biosynthesis</keyword>
<dbReference type="HAMAP" id="MF_00101">
    <property type="entry name" value="AcpS"/>
    <property type="match status" value="1"/>
</dbReference>
<evidence type="ECO:0000256" key="6">
    <source>
        <dbReference type="ARBA" id="ARBA00023098"/>
    </source>
</evidence>
<keyword evidence="5 8" id="KW-0460">Magnesium</keyword>
<dbReference type="GO" id="GO:0000287">
    <property type="term" value="F:magnesium ion binding"/>
    <property type="evidence" value="ECO:0007669"/>
    <property type="project" value="UniProtKB-UniRule"/>
</dbReference>
<keyword evidence="1 8" id="KW-0444">Lipid biosynthesis</keyword>
<dbReference type="InterPro" id="IPR037143">
    <property type="entry name" value="4-PPantetheinyl_Trfase_dom_sf"/>
</dbReference>
<organism evidence="10 11">
    <name type="scientific">Leucobacter denitrificans</name>
    <dbReference type="NCBI Taxonomy" id="683042"/>
    <lineage>
        <taxon>Bacteria</taxon>
        <taxon>Bacillati</taxon>
        <taxon>Actinomycetota</taxon>
        <taxon>Actinomycetes</taxon>
        <taxon>Micrococcales</taxon>
        <taxon>Microbacteriaceae</taxon>
        <taxon>Leucobacter</taxon>
    </lineage>
</organism>
<dbReference type="GO" id="GO:0008897">
    <property type="term" value="F:holo-[acyl-carrier-protein] synthase activity"/>
    <property type="evidence" value="ECO:0007669"/>
    <property type="project" value="UniProtKB-UniRule"/>
</dbReference>
<feature type="binding site" evidence="8">
    <location>
        <position position="50"/>
    </location>
    <ligand>
        <name>Mg(2+)</name>
        <dbReference type="ChEBI" id="CHEBI:18420"/>
    </ligand>
</feature>
<dbReference type="Gene3D" id="3.90.470.20">
    <property type="entry name" value="4'-phosphopantetheinyl transferase domain"/>
    <property type="match status" value="1"/>
</dbReference>
<dbReference type="KEGG" id="ldn:H9L06_04055"/>
<dbReference type="GO" id="GO:0006633">
    <property type="term" value="P:fatty acid biosynthetic process"/>
    <property type="evidence" value="ECO:0007669"/>
    <property type="project" value="UniProtKB-UniRule"/>
</dbReference>
<comment type="similarity">
    <text evidence="8">Belongs to the P-Pant transferase superfamily. AcpS family.</text>
</comment>